<keyword evidence="2" id="KW-1185">Reference proteome</keyword>
<proteinExistence type="predicted"/>
<evidence type="ECO:0000313" key="2">
    <source>
        <dbReference type="Proteomes" id="UP001604336"/>
    </source>
</evidence>
<dbReference type="Proteomes" id="UP001604336">
    <property type="component" value="Unassembled WGS sequence"/>
</dbReference>
<comment type="caution">
    <text evidence="1">The sequence shown here is derived from an EMBL/GenBank/DDBJ whole genome shotgun (WGS) entry which is preliminary data.</text>
</comment>
<dbReference type="EMBL" id="JBFOLK010000042">
    <property type="protein sequence ID" value="KAL2457883.1"/>
    <property type="molecule type" value="Genomic_DNA"/>
</dbReference>
<protein>
    <submittedName>
        <fullName evidence="1">Retrotransposon gag protein</fullName>
    </submittedName>
</protein>
<evidence type="ECO:0000313" key="1">
    <source>
        <dbReference type="EMBL" id="KAL2457883.1"/>
    </source>
</evidence>
<organism evidence="1 2">
    <name type="scientific">Abeliophyllum distichum</name>
    <dbReference type="NCBI Taxonomy" id="126358"/>
    <lineage>
        <taxon>Eukaryota</taxon>
        <taxon>Viridiplantae</taxon>
        <taxon>Streptophyta</taxon>
        <taxon>Embryophyta</taxon>
        <taxon>Tracheophyta</taxon>
        <taxon>Spermatophyta</taxon>
        <taxon>Magnoliopsida</taxon>
        <taxon>eudicotyledons</taxon>
        <taxon>Gunneridae</taxon>
        <taxon>Pentapetalae</taxon>
        <taxon>asterids</taxon>
        <taxon>lamiids</taxon>
        <taxon>Lamiales</taxon>
        <taxon>Oleaceae</taxon>
        <taxon>Forsythieae</taxon>
        <taxon>Abeliophyllum</taxon>
    </lineage>
</organism>
<reference evidence="2" key="1">
    <citation type="submission" date="2024-07" db="EMBL/GenBank/DDBJ databases">
        <title>Two chromosome-level genome assemblies of Korean endemic species Abeliophyllum distichum and Forsythia ovata (Oleaceae).</title>
        <authorList>
            <person name="Jang H."/>
        </authorList>
    </citation>
    <scope>NUCLEOTIDE SEQUENCE [LARGE SCALE GENOMIC DNA]</scope>
</reference>
<sequence>MGPMQISQEKEESLREYISRFNRATLSITNLQTSSAVIVMLNRLRNHTFRASLSKKPSKSMTELFRRGEEYIDQEEVMKATKTDRDIYDGGIRKRRQEEVITNMLSNRRITDHRYRAMKGTH</sequence>
<gene>
    <name evidence="1" type="ORF">Adt_46178</name>
</gene>
<dbReference type="AlphaFoldDB" id="A0ABD1P3H2"/>
<name>A0ABD1P3H2_9LAMI</name>
<accession>A0ABD1P3H2</accession>